<evidence type="ECO:0000256" key="2">
    <source>
        <dbReference type="ARBA" id="ARBA00022553"/>
    </source>
</evidence>
<dbReference type="PROSITE" id="PS00455">
    <property type="entry name" value="AMP_BINDING"/>
    <property type="match status" value="1"/>
</dbReference>
<evidence type="ECO:0000259" key="4">
    <source>
        <dbReference type="PROSITE" id="PS50075"/>
    </source>
</evidence>
<keyword evidence="5" id="KW-0436">Ligase</keyword>
<dbReference type="GO" id="GO:0043041">
    <property type="term" value="P:amino acid activation for nonribosomal peptide biosynthetic process"/>
    <property type="evidence" value="ECO:0007669"/>
    <property type="project" value="TreeGrafter"/>
</dbReference>
<feature type="domain" description="Carrier" evidence="4">
    <location>
        <begin position="1776"/>
        <end position="1852"/>
    </location>
</feature>
<dbReference type="GO" id="GO:0016874">
    <property type="term" value="F:ligase activity"/>
    <property type="evidence" value="ECO:0007669"/>
    <property type="project" value="UniProtKB-KW"/>
</dbReference>
<feature type="region of interest" description="Disordered" evidence="3">
    <location>
        <begin position="1853"/>
        <end position="1893"/>
    </location>
</feature>
<comment type="caution">
    <text evidence="5">The sequence shown here is derived from an EMBL/GenBank/DDBJ whole genome shotgun (WGS) entry which is preliminary data.</text>
</comment>
<dbReference type="Pfam" id="PF00550">
    <property type="entry name" value="PP-binding"/>
    <property type="match status" value="1"/>
</dbReference>
<dbReference type="SUPFAM" id="SSF51735">
    <property type="entry name" value="NAD(P)-binding Rossmann-fold domains"/>
    <property type="match status" value="1"/>
</dbReference>
<dbReference type="SUPFAM" id="SSF52777">
    <property type="entry name" value="CoA-dependent acyltransferases"/>
    <property type="match status" value="2"/>
</dbReference>
<dbReference type="Pfam" id="PF08659">
    <property type="entry name" value="KR"/>
    <property type="match status" value="1"/>
</dbReference>
<reference evidence="5 6" key="1">
    <citation type="submission" date="2020-08" db="EMBL/GenBank/DDBJ databases">
        <title>Genomic Encyclopedia of Type Strains, Phase IV (KMG-IV): sequencing the most valuable type-strain genomes for metagenomic binning, comparative biology and taxonomic classification.</title>
        <authorList>
            <person name="Goeker M."/>
        </authorList>
    </citation>
    <scope>NUCLEOTIDE SEQUENCE [LARGE SCALE GENOMIC DNA]</scope>
    <source>
        <strain evidence="5 6">DSM 11590</strain>
    </source>
</reference>
<dbReference type="InterPro" id="IPR036736">
    <property type="entry name" value="ACP-like_sf"/>
</dbReference>
<dbReference type="InterPro" id="IPR023213">
    <property type="entry name" value="CAT-like_dom_sf"/>
</dbReference>
<dbReference type="GO" id="GO:0031177">
    <property type="term" value="F:phosphopantetheine binding"/>
    <property type="evidence" value="ECO:0007669"/>
    <property type="project" value="TreeGrafter"/>
</dbReference>
<dbReference type="RefSeq" id="WP_184265595.1">
    <property type="nucleotide sequence ID" value="NZ_JACIIX010000017.1"/>
</dbReference>
<dbReference type="InterPro" id="IPR020845">
    <property type="entry name" value="AMP-binding_CS"/>
</dbReference>
<evidence type="ECO:0000313" key="5">
    <source>
        <dbReference type="EMBL" id="MBB6212153.1"/>
    </source>
</evidence>
<keyword evidence="1" id="KW-0596">Phosphopantetheine</keyword>
<dbReference type="InterPro" id="IPR042099">
    <property type="entry name" value="ANL_N_sf"/>
</dbReference>
<proteinExistence type="predicted"/>
<dbReference type="InterPro" id="IPR000873">
    <property type="entry name" value="AMP-dep_synth/lig_dom"/>
</dbReference>
<dbReference type="Gene3D" id="3.30.559.30">
    <property type="entry name" value="Nonribosomal peptide synthetase, condensation domain"/>
    <property type="match status" value="1"/>
</dbReference>
<dbReference type="Gene3D" id="3.30.559.10">
    <property type="entry name" value="Chloramphenicol acetyltransferase-like domain"/>
    <property type="match status" value="1"/>
</dbReference>
<dbReference type="SUPFAM" id="SSF47336">
    <property type="entry name" value="ACP-like"/>
    <property type="match status" value="1"/>
</dbReference>
<keyword evidence="2" id="KW-0597">Phosphoprotein</keyword>
<dbReference type="InterPro" id="IPR001242">
    <property type="entry name" value="Condensation_dom"/>
</dbReference>
<feature type="region of interest" description="Disordered" evidence="3">
    <location>
        <begin position="766"/>
        <end position="791"/>
    </location>
</feature>
<dbReference type="PANTHER" id="PTHR45527:SF1">
    <property type="entry name" value="FATTY ACID SYNTHASE"/>
    <property type="match status" value="1"/>
</dbReference>
<dbReference type="Proteomes" id="UP000544872">
    <property type="component" value="Unassembled WGS sequence"/>
</dbReference>
<dbReference type="InterPro" id="IPR044894">
    <property type="entry name" value="TubC_N_sf"/>
</dbReference>
<dbReference type="InterPro" id="IPR045851">
    <property type="entry name" value="AMP-bd_C_sf"/>
</dbReference>
<dbReference type="Gene3D" id="3.30.300.30">
    <property type="match status" value="1"/>
</dbReference>
<dbReference type="Gene3D" id="3.40.50.12780">
    <property type="entry name" value="N-terminal domain of ligase-like"/>
    <property type="match status" value="1"/>
</dbReference>
<feature type="compositionally biased region" description="Pro residues" evidence="3">
    <location>
        <begin position="1855"/>
        <end position="1865"/>
    </location>
</feature>
<dbReference type="Gene3D" id="1.10.10.1830">
    <property type="entry name" value="Non-ribosomal peptide synthase, adenylation domain"/>
    <property type="match status" value="1"/>
</dbReference>
<dbReference type="Gene3D" id="1.10.1200.10">
    <property type="entry name" value="ACP-like"/>
    <property type="match status" value="1"/>
</dbReference>
<organism evidence="5 6">
    <name type="scientific">Novispirillum itersonii</name>
    <name type="common">Aquaspirillum itersonii</name>
    <dbReference type="NCBI Taxonomy" id="189"/>
    <lineage>
        <taxon>Bacteria</taxon>
        <taxon>Pseudomonadati</taxon>
        <taxon>Pseudomonadota</taxon>
        <taxon>Alphaproteobacteria</taxon>
        <taxon>Rhodospirillales</taxon>
        <taxon>Novispirillaceae</taxon>
        <taxon>Novispirillum</taxon>
    </lineage>
</organism>
<evidence type="ECO:0000256" key="1">
    <source>
        <dbReference type="ARBA" id="ARBA00022450"/>
    </source>
</evidence>
<protein>
    <submittedName>
        <fullName evidence="5">Acyl-CoA synthetase (AMP-forming)/AMP-acid ligase II</fullName>
    </submittedName>
</protein>
<dbReference type="Pfam" id="PF00501">
    <property type="entry name" value="AMP-binding"/>
    <property type="match status" value="1"/>
</dbReference>
<evidence type="ECO:0000313" key="6">
    <source>
        <dbReference type="Proteomes" id="UP000544872"/>
    </source>
</evidence>
<dbReference type="Gene3D" id="3.40.50.720">
    <property type="entry name" value="NAD(P)-binding Rossmann-like Domain"/>
    <property type="match status" value="1"/>
</dbReference>
<dbReference type="InterPro" id="IPR013968">
    <property type="entry name" value="PKS_KR"/>
</dbReference>
<dbReference type="GO" id="GO:0005737">
    <property type="term" value="C:cytoplasm"/>
    <property type="evidence" value="ECO:0007669"/>
    <property type="project" value="TreeGrafter"/>
</dbReference>
<keyword evidence="6" id="KW-1185">Reference proteome</keyword>
<evidence type="ECO:0000256" key="3">
    <source>
        <dbReference type="SAM" id="MobiDB-lite"/>
    </source>
</evidence>
<dbReference type="PROSITE" id="PS50075">
    <property type="entry name" value="CARRIER"/>
    <property type="match status" value="1"/>
</dbReference>
<accession>A0A7W9ZIK4</accession>
<dbReference type="InterPro" id="IPR009081">
    <property type="entry name" value="PP-bd_ACP"/>
</dbReference>
<dbReference type="SUPFAM" id="SSF56801">
    <property type="entry name" value="Acetyl-CoA synthetase-like"/>
    <property type="match status" value="1"/>
</dbReference>
<dbReference type="InterPro" id="IPR036291">
    <property type="entry name" value="NAD(P)-bd_dom_sf"/>
</dbReference>
<gene>
    <name evidence="5" type="ORF">FHS48_003601</name>
</gene>
<dbReference type="GO" id="GO:0044550">
    <property type="term" value="P:secondary metabolite biosynthetic process"/>
    <property type="evidence" value="ECO:0007669"/>
    <property type="project" value="TreeGrafter"/>
</dbReference>
<dbReference type="EMBL" id="JACIIX010000017">
    <property type="protein sequence ID" value="MBB6212153.1"/>
    <property type="molecule type" value="Genomic_DNA"/>
</dbReference>
<dbReference type="Pfam" id="PF00668">
    <property type="entry name" value="Condensation"/>
    <property type="match status" value="1"/>
</dbReference>
<dbReference type="PANTHER" id="PTHR45527">
    <property type="entry name" value="NONRIBOSOMAL PEPTIDE SYNTHETASE"/>
    <property type="match status" value="1"/>
</dbReference>
<name>A0A7W9ZIK4_NOVIT</name>
<sequence>MPVTPLNPAPATGAGSLPATLPAYLSALTATGVCLTADGDRLKVQAPPGVVDDRTRRILSARRGATLALLSGQHHDPILSTLPLAPPTTAPLTPWQEGFWLMHQREDADLGTLHVHAVFRLDGPVEVPRLQQAVTALAERQTALRLRFRATADGGAEQWVSPDPLALDGITVSGTLSDEELDALCADRIRQTVLRRFDLTQDPAVRLQLISAGPDRHRLLFVAHHLVLDGWSVGLFLRDLVRLYAGETLPPLPFCWLDYARSVIPTGAGAAAIAAEAERVAALPLCHELPTDTRRGEIPAAPSGESHFRLDAATVTALRQKAADHGGGLYAALLTGFQAVYRALSGERAVPVMAPVANRQSSAVLEDLIGCCANGVIIAPALPAAPTVGDALRRIAAEVVTRLDRQDLPFDAVIAAAGLPRLPATYPGAQIFFALQDAGTVPSPSPDLTVTLDTIPVSLGRQDLLIEFRPATDGSLLCRVNRDGRLFSAETTDALAALLCGTLNHLAPLSADAPLDEAVPAPPVQTLTADVAVTAGTLPVNRGAGDQEQRLSLPGTGDLLRVSAGPGPWYRAVPLRPDLSCATPPGLPGRLRCAGQDTPLTVRIRPADGDLEVWLSPETARQIPLRGGWLDLDQLAARLLDSPLIADAALSVRGAGDAAMLVIWVVPALSVPVETLRSQGVSLLGTAAPLGPVVRLSALPRCADGTLDRHRLSLLPVTALDVAQRAGLDRHALLHLRPEATPRPRQPLRSAFPSRLPPGVTPVAVYGEGAPQTPASQTGRTNRPPARAGGMPLPESYPSAGWSPLDWLTAAPQTATLRCRDVSGPDMTIPYPHLLQQVRALVGWLLSQTSGHRLPILLATRSVRATITAFLAAMAAGCPVAPLPVPRLWQADDPAVRRIASLAGLTGASCLLTDMDVAALPDSLSSLRLLRLPDPAALEASLPLSPTPPEYRWQEDEQALFAFTSGSTGSPKGVPLTAGNLFTTPAALAVPFGFQPGETVLNLTGLDHVASLISFCGTALRAGASLGLLATERFLADPGSVARTLSDWRVARTWAPDFAWSLIADTLETAPVGSLDLSAFITLFSGGECPLAATFHRLRPALMRHGAVDPTLRTAWGMAETTSVITLSDGWQETGSTHLTAGGVLDSGRPLPGAEARIVGPDGNPLPEGETGRFEIRGPGVFHGYSAGRDPDAVDPDGWLRTGDLGWIRDGRIMILGREKDVLILNGQNVAQAALEDRINALDGVEPGWTAVTASRDRRQGRMMLTVFFHPRDQQPDDTTLTALLRRISGAIAAGWGVHPDVILPLPKTAIAKTGLGKLQRTLLRLRYEAGEWDALSQRMDLLLGNDRTLPRALWQWRWHPLGTASAALTDGQAEQTVLLPGTGDAAERLTAARTVIAAAQGAPRRLLWLDTPDTHALGAAVAAALVQEYTGVRAASVLIPPGPRTEARQKNWLEECLRQAVPPQDTALRPGDAGLEGRRLFPAPDPQAEDWTALPAGACLLVTGGLGAVGRTILPTLLSWTDWRFLVVGRRAETAVADQLETLRQGFAPDRLSYHSLDACDAAALTALCATTRPAGALLLAGRLDRTPLEHCTASVLAEHTNARLQAATAIEQAFSDAGLTGTAVHVTSVYGVVGRRDFAAYSLSSALLEDWISRRPESGPVRHVALQCGQWQPEDPDDPLARHMRSQGFGSIDGPLGATAVLRALLGPHCNLVVGPEPEGSTFGPLTPRPAQPLDRVILTPLPGTDPGRLMAAAAAHALPVRLEDSGAASVGDAALSPTGQQVMALWREVLPAGAPVEADINFFDVGGTSLLAARLHLRLRETFGTPDNVVALFSHTTVRAQTALITGAAAPVNPPASAPTEPPAARTPLTGPMAARRRAARAQTPEETFG</sequence>